<dbReference type="SUPFAM" id="SSF48726">
    <property type="entry name" value="Immunoglobulin"/>
    <property type="match status" value="1"/>
</dbReference>
<dbReference type="InterPro" id="IPR013783">
    <property type="entry name" value="Ig-like_fold"/>
</dbReference>
<dbReference type="InterPro" id="IPR036179">
    <property type="entry name" value="Ig-like_dom_sf"/>
</dbReference>
<protein>
    <recommendedName>
        <fullName evidence="1">Ig-like domain-containing protein</fullName>
    </recommendedName>
</protein>
<dbReference type="EMBL" id="CP111016">
    <property type="protein sequence ID" value="WAR06575.1"/>
    <property type="molecule type" value="Genomic_DNA"/>
</dbReference>
<proteinExistence type="predicted"/>
<dbReference type="InterPro" id="IPR003599">
    <property type="entry name" value="Ig_sub"/>
</dbReference>
<organism evidence="2 3">
    <name type="scientific">Mya arenaria</name>
    <name type="common">Soft-shell clam</name>
    <dbReference type="NCBI Taxonomy" id="6604"/>
    <lineage>
        <taxon>Eukaryota</taxon>
        <taxon>Metazoa</taxon>
        <taxon>Spiralia</taxon>
        <taxon>Lophotrochozoa</taxon>
        <taxon>Mollusca</taxon>
        <taxon>Bivalvia</taxon>
        <taxon>Autobranchia</taxon>
        <taxon>Heteroconchia</taxon>
        <taxon>Euheterodonta</taxon>
        <taxon>Imparidentia</taxon>
        <taxon>Neoheterodontei</taxon>
        <taxon>Myida</taxon>
        <taxon>Myoidea</taxon>
        <taxon>Myidae</taxon>
        <taxon>Mya</taxon>
    </lineage>
</organism>
<reference evidence="2" key="1">
    <citation type="submission" date="2022-11" db="EMBL/GenBank/DDBJ databases">
        <title>Centuries of genome instability and evolution in soft-shell clam transmissible cancer (bioRxiv).</title>
        <authorList>
            <person name="Hart S.F.M."/>
            <person name="Yonemitsu M.A."/>
            <person name="Giersch R.M."/>
            <person name="Beal B.F."/>
            <person name="Arriagada G."/>
            <person name="Davis B.W."/>
            <person name="Ostrander E.A."/>
            <person name="Goff S.P."/>
            <person name="Metzger M.J."/>
        </authorList>
    </citation>
    <scope>NUCLEOTIDE SEQUENCE</scope>
    <source>
        <strain evidence="2">MELC-2E11</strain>
        <tissue evidence="2">Siphon/mantle</tissue>
    </source>
</reference>
<evidence type="ECO:0000313" key="3">
    <source>
        <dbReference type="Proteomes" id="UP001164746"/>
    </source>
</evidence>
<accession>A0ABY7E966</accession>
<evidence type="ECO:0000259" key="1">
    <source>
        <dbReference type="PROSITE" id="PS50835"/>
    </source>
</evidence>
<dbReference type="Gene3D" id="2.60.40.10">
    <property type="entry name" value="Immunoglobulins"/>
    <property type="match status" value="1"/>
</dbReference>
<keyword evidence="3" id="KW-1185">Reference proteome</keyword>
<dbReference type="Proteomes" id="UP001164746">
    <property type="component" value="Chromosome 5"/>
</dbReference>
<sequence>AQAPVLSANASSVTKGNSLNIVCTLSAETSSVTWYRIVKGGTTEQAIITVGLSGGSCISVPSTPPDGLVVTCGTLEYGCTIPSLSTSEDGDVWRCAVPLLGVNTYSNSLRINVTISPLITDIRSVEVARGDTATIVCDIAGTFAYPRWDDGTNTIYVAEGTSIFNPSTTDSRWARSSDTKNLIISSIEDISPLITDIRSVEVARGDTATIVCDIAGTFVNPMWDDGTNTIYVAEGTSIFNPSTTDSRWARSSDTKNLIISSIEDSDAGTYRCSIITPIIDRYTARLNVIEQTGIRLNPGNLWY</sequence>
<dbReference type="PROSITE" id="PS50835">
    <property type="entry name" value="IG_LIKE"/>
    <property type="match status" value="2"/>
</dbReference>
<dbReference type="InterPro" id="IPR007110">
    <property type="entry name" value="Ig-like_dom"/>
</dbReference>
<dbReference type="SMART" id="SM00409">
    <property type="entry name" value="IG"/>
    <property type="match status" value="2"/>
</dbReference>
<feature type="non-terminal residue" evidence="2">
    <location>
        <position position="303"/>
    </location>
</feature>
<gene>
    <name evidence="2" type="ORF">MAR_021944</name>
</gene>
<name>A0ABY7E966_MYAAR</name>
<evidence type="ECO:0000313" key="2">
    <source>
        <dbReference type="EMBL" id="WAR06575.1"/>
    </source>
</evidence>
<feature type="domain" description="Ig-like" evidence="1">
    <location>
        <begin position="192"/>
        <end position="274"/>
    </location>
</feature>
<feature type="domain" description="Ig-like" evidence="1">
    <location>
        <begin position="4"/>
        <end position="112"/>
    </location>
</feature>